<name>A0A0D3HBE2_9ORYZ</name>
<dbReference type="HOGENOM" id="CLU_2065128_0_0_1"/>
<evidence type="ECO:0000313" key="2">
    <source>
        <dbReference type="EnsemblPlants" id="OBART10G03050.1"/>
    </source>
</evidence>
<evidence type="ECO:0000256" key="1">
    <source>
        <dbReference type="SAM" id="MobiDB-lite"/>
    </source>
</evidence>
<reference evidence="2" key="2">
    <citation type="submission" date="2015-03" db="UniProtKB">
        <authorList>
            <consortium name="EnsemblPlants"/>
        </authorList>
    </citation>
    <scope>IDENTIFICATION</scope>
</reference>
<dbReference type="Gramene" id="OBART10G03050.1">
    <property type="protein sequence ID" value="OBART10G03050.1"/>
    <property type="gene ID" value="OBART10G03050"/>
</dbReference>
<feature type="region of interest" description="Disordered" evidence="1">
    <location>
        <begin position="1"/>
        <end position="33"/>
    </location>
</feature>
<evidence type="ECO:0000313" key="3">
    <source>
        <dbReference type="Proteomes" id="UP000026960"/>
    </source>
</evidence>
<dbReference type="EnsemblPlants" id="OBART10G03050.1">
    <property type="protein sequence ID" value="OBART10G03050.1"/>
    <property type="gene ID" value="OBART10G03050"/>
</dbReference>
<sequence length="119" mass="12313">MAAMARWRASTSSRLPTLPFSAPAPPFQEATAPLAASDDDAAAMAVFELERISEEAAAGRLGSSGGGNGSPSSGSDGGEGCRKCSHPDDRRGGEKSDAVCHCSMQRIFSFLISSKDFLS</sequence>
<feature type="compositionally biased region" description="Basic and acidic residues" evidence="1">
    <location>
        <begin position="79"/>
        <end position="96"/>
    </location>
</feature>
<protein>
    <submittedName>
        <fullName evidence="2">Uncharacterized protein</fullName>
    </submittedName>
</protein>
<dbReference type="PaxDb" id="65489-OBART10G03050.1"/>
<keyword evidence="3" id="KW-1185">Reference proteome</keyword>
<accession>A0A0D3HBE2</accession>
<proteinExistence type="predicted"/>
<feature type="region of interest" description="Disordered" evidence="1">
    <location>
        <begin position="57"/>
        <end position="96"/>
    </location>
</feature>
<dbReference type="Proteomes" id="UP000026960">
    <property type="component" value="Chromosome 10"/>
</dbReference>
<dbReference type="AlphaFoldDB" id="A0A0D3HBE2"/>
<organism evidence="2">
    <name type="scientific">Oryza barthii</name>
    <dbReference type="NCBI Taxonomy" id="65489"/>
    <lineage>
        <taxon>Eukaryota</taxon>
        <taxon>Viridiplantae</taxon>
        <taxon>Streptophyta</taxon>
        <taxon>Embryophyta</taxon>
        <taxon>Tracheophyta</taxon>
        <taxon>Spermatophyta</taxon>
        <taxon>Magnoliopsida</taxon>
        <taxon>Liliopsida</taxon>
        <taxon>Poales</taxon>
        <taxon>Poaceae</taxon>
        <taxon>BOP clade</taxon>
        <taxon>Oryzoideae</taxon>
        <taxon>Oryzeae</taxon>
        <taxon>Oryzinae</taxon>
        <taxon>Oryza</taxon>
    </lineage>
</organism>
<reference evidence="2" key="1">
    <citation type="journal article" date="2009" name="Rice">
        <title>De Novo Next Generation Sequencing of Plant Genomes.</title>
        <authorList>
            <person name="Rounsley S."/>
            <person name="Marri P.R."/>
            <person name="Yu Y."/>
            <person name="He R."/>
            <person name="Sisneros N."/>
            <person name="Goicoechea J.L."/>
            <person name="Lee S.J."/>
            <person name="Angelova A."/>
            <person name="Kudrna D."/>
            <person name="Luo M."/>
            <person name="Affourtit J."/>
            <person name="Desany B."/>
            <person name="Knight J."/>
            <person name="Niazi F."/>
            <person name="Egholm M."/>
            <person name="Wing R.A."/>
        </authorList>
    </citation>
    <scope>NUCLEOTIDE SEQUENCE [LARGE SCALE GENOMIC DNA]</scope>
    <source>
        <strain evidence="2">cv. IRGC 105608</strain>
    </source>
</reference>